<sequence length="38" mass="4039">MLLFGPAPDVQDGVGRFIGDSGRSGGAAHRYPPVLWKL</sequence>
<gene>
    <name evidence="1" type="ordered locus">HCH_04886</name>
</gene>
<dbReference type="AlphaFoldDB" id="Q2SCP7"/>
<organism evidence="1 2">
    <name type="scientific">Hahella chejuensis (strain KCTC 2396)</name>
    <dbReference type="NCBI Taxonomy" id="349521"/>
    <lineage>
        <taxon>Bacteria</taxon>
        <taxon>Pseudomonadati</taxon>
        <taxon>Pseudomonadota</taxon>
        <taxon>Gammaproteobacteria</taxon>
        <taxon>Oceanospirillales</taxon>
        <taxon>Hahellaceae</taxon>
        <taxon>Hahella</taxon>
    </lineage>
</organism>
<dbReference type="EMBL" id="CP000155">
    <property type="protein sequence ID" value="ABC31577.1"/>
    <property type="molecule type" value="Genomic_DNA"/>
</dbReference>
<dbReference type="HOGENOM" id="CLU_3328560_0_0_6"/>
<evidence type="ECO:0000313" key="2">
    <source>
        <dbReference type="Proteomes" id="UP000000238"/>
    </source>
</evidence>
<proteinExistence type="predicted"/>
<keyword evidence="2" id="KW-1185">Reference proteome</keyword>
<protein>
    <submittedName>
        <fullName evidence="1">Uncharacterized protein</fullName>
    </submittedName>
</protein>
<dbReference type="STRING" id="349521.HCH_04886"/>
<dbReference type="KEGG" id="hch:HCH_04886"/>
<reference evidence="1 2" key="1">
    <citation type="journal article" date="2005" name="Nucleic Acids Res.">
        <title>Genomic blueprint of Hahella chejuensis, a marine microbe producing an algicidal agent.</title>
        <authorList>
            <person name="Jeong H."/>
            <person name="Yim J.H."/>
            <person name="Lee C."/>
            <person name="Choi S.-H."/>
            <person name="Park Y.K."/>
            <person name="Yoon S.H."/>
            <person name="Hur C.-G."/>
            <person name="Kang H.-Y."/>
            <person name="Kim D."/>
            <person name="Lee H.H."/>
            <person name="Park K.H."/>
            <person name="Park S.-H."/>
            <person name="Park H.-S."/>
            <person name="Lee H.K."/>
            <person name="Oh T.K."/>
            <person name="Kim J.F."/>
        </authorList>
    </citation>
    <scope>NUCLEOTIDE SEQUENCE [LARGE SCALE GENOMIC DNA]</scope>
    <source>
        <strain evidence="1 2">KCTC 2396</strain>
    </source>
</reference>
<evidence type="ECO:0000313" key="1">
    <source>
        <dbReference type="EMBL" id="ABC31577.1"/>
    </source>
</evidence>
<dbReference type="Proteomes" id="UP000000238">
    <property type="component" value="Chromosome"/>
</dbReference>
<name>Q2SCP7_HAHCH</name>
<accession>Q2SCP7</accession>